<dbReference type="AlphaFoldDB" id="A0A9N9PPP8"/>
<feature type="region of interest" description="Disordered" evidence="1">
    <location>
        <begin position="364"/>
        <end position="393"/>
    </location>
</feature>
<evidence type="ECO:0000313" key="2">
    <source>
        <dbReference type="EMBL" id="CAG8950843.1"/>
    </source>
</evidence>
<gene>
    <name evidence="2" type="ORF">HYFRA_00003060</name>
</gene>
<organism evidence="2 3">
    <name type="scientific">Hymenoscyphus fraxineus</name>
    <dbReference type="NCBI Taxonomy" id="746836"/>
    <lineage>
        <taxon>Eukaryota</taxon>
        <taxon>Fungi</taxon>
        <taxon>Dikarya</taxon>
        <taxon>Ascomycota</taxon>
        <taxon>Pezizomycotina</taxon>
        <taxon>Leotiomycetes</taxon>
        <taxon>Helotiales</taxon>
        <taxon>Helotiaceae</taxon>
        <taxon>Hymenoscyphus</taxon>
    </lineage>
</organism>
<evidence type="ECO:0000313" key="3">
    <source>
        <dbReference type="Proteomes" id="UP000696280"/>
    </source>
</evidence>
<sequence length="618" mass="68484">MSGRRENPPRSARPLNFQAPPPPPSAGSSSPPSSPPPSPSPSSSPSPPRRRRPASRPRPSIQRRRRRRSPSPPHPGVLRALARPPSPRMERNSAVLDAFRHAEAEAVEEARRETVAPPQPPPVRMAVAYAAPAIPRAKPQKRTRSEAGDADSGTSHGGDEHARRRQQPVPYRADIGRFFGEEPRTGNGQGAVIATSPSLRGQGNFREDPSDSEEDDDEAERFKFEAELIKRREVESLTAGTYQRSIRRQHHLPLPVGYKPRVARPFAVDAESAQYALENEYAAVPTERLPIELQEHARARRHGDLGAEYRKWKSAGHGDFANLPVETPERQTRPTAATSPSLPPNPFGTLRANKGMRGIIARHEREKRMREASNTPTSSPALPGYPVAGLAQGSQAYNPGVVPSPNPPVHSSPPEMSFRVNGAIQQHPLYNSVKHLMKTQATPQIPDVVFYKAMWLAEFNSEAVRSDQSLNLPKMSLDRNTGVKFLAAHWTPRDQFTIPNIITFINHAYHFAGYAQPDGPDIDNARLVLAPETLTMRFKLDVNSNRPNRAPHHQMSVVPITRNTWEEVKDYTDYDNLVYGTLFIDFGVRRADEPENQSGRFIPASAYGGGRNITAGRS</sequence>
<accession>A0A9N9PPP8</accession>
<comment type="caution">
    <text evidence="2">The sequence shown here is derived from an EMBL/GenBank/DDBJ whole genome shotgun (WGS) entry which is preliminary data.</text>
</comment>
<dbReference type="PANTHER" id="PTHR45691:SF6">
    <property type="entry name" value="PROTEIN DIAPHANOUS"/>
    <property type="match status" value="1"/>
</dbReference>
<feature type="region of interest" description="Disordered" evidence="1">
    <location>
        <begin position="317"/>
        <end position="352"/>
    </location>
</feature>
<dbReference type="GO" id="GO:0030041">
    <property type="term" value="P:actin filament polymerization"/>
    <property type="evidence" value="ECO:0007669"/>
    <property type="project" value="TreeGrafter"/>
</dbReference>
<name>A0A9N9PPP8_9HELO</name>
<feature type="compositionally biased region" description="Pro residues" evidence="1">
    <location>
        <begin position="32"/>
        <end position="47"/>
    </location>
</feature>
<feature type="compositionally biased region" description="Basic residues" evidence="1">
    <location>
        <begin position="48"/>
        <end position="69"/>
    </location>
</feature>
<feature type="region of interest" description="Disordered" evidence="1">
    <location>
        <begin position="1"/>
        <end position="97"/>
    </location>
</feature>
<dbReference type="GO" id="GO:0005884">
    <property type="term" value="C:actin filament"/>
    <property type="evidence" value="ECO:0007669"/>
    <property type="project" value="TreeGrafter"/>
</dbReference>
<feature type="compositionally biased region" description="Acidic residues" evidence="1">
    <location>
        <begin position="210"/>
        <end position="219"/>
    </location>
</feature>
<feature type="region of interest" description="Disordered" evidence="1">
    <location>
        <begin position="131"/>
        <end position="220"/>
    </location>
</feature>
<dbReference type="Proteomes" id="UP000696280">
    <property type="component" value="Unassembled WGS sequence"/>
</dbReference>
<reference evidence="2" key="1">
    <citation type="submission" date="2021-07" db="EMBL/GenBank/DDBJ databases">
        <authorList>
            <person name="Durling M."/>
        </authorList>
    </citation>
    <scope>NUCLEOTIDE SEQUENCE</scope>
</reference>
<dbReference type="OrthoDB" id="10347072at2759"/>
<dbReference type="InterPro" id="IPR051412">
    <property type="entry name" value="Formin_Homology_Diaphanous_sf"/>
</dbReference>
<dbReference type="PANTHER" id="PTHR45691">
    <property type="entry name" value="PROTEIN DIAPHANOUS"/>
    <property type="match status" value="1"/>
</dbReference>
<protein>
    <submittedName>
        <fullName evidence="2">Uncharacterized protein</fullName>
    </submittedName>
</protein>
<keyword evidence="3" id="KW-1185">Reference proteome</keyword>
<proteinExistence type="predicted"/>
<dbReference type="EMBL" id="CAJVRL010000038">
    <property type="protein sequence ID" value="CAG8950843.1"/>
    <property type="molecule type" value="Genomic_DNA"/>
</dbReference>
<evidence type="ECO:0000256" key="1">
    <source>
        <dbReference type="SAM" id="MobiDB-lite"/>
    </source>
</evidence>